<sequence length="168" mass="17281">MPEHVILIARGPDGNDRIVEVDANGRLYTAGGGVGGITQVEVLPGEIHMGQVGGATEIAIDSYTRPANTTQYASGDQVADGVPSVLEFAVSRVVGGTGVIIYAIYADSANQATNADLHLYLFDTTPTIVADNLAWTPSDGDMVNLIGMVDFSAWEIGLATAGAGGNCA</sequence>
<comment type="caution">
    <text evidence="1">The sequence shown here is derived from an EMBL/GenBank/DDBJ whole genome shotgun (WGS) entry which is preliminary data.</text>
</comment>
<name>X1HM07_9ZZZZ</name>
<accession>X1HM07</accession>
<evidence type="ECO:0000313" key="1">
    <source>
        <dbReference type="EMBL" id="GAH58070.1"/>
    </source>
</evidence>
<gene>
    <name evidence="1" type="ORF">S03H2_34740</name>
</gene>
<feature type="non-terminal residue" evidence="1">
    <location>
        <position position="168"/>
    </location>
</feature>
<protein>
    <submittedName>
        <fullName evidence="1">Uncharacterized protein</fullName>
    </submittedName>
</protein>
<dbReference type="AlphaFoldDB" id="X1HM07"/>
<proteinExistence type="predicted"/>
<dbReference type="EMBL" id="BARU01021215">
    <property type="protein sequence ID" value="GAH58070.1"/>
    <property type="molecule type" value="Genomic_DNA"/>
</dbReference>
<organism evidence="1">
    <name type="scientific">marine sediment metagenome</name>
    <dbReference type="NCBI Taxonomy" id="412755"/>
    <lineage>
        <taxon>unclassified sequences</taxon>
        <taxon>metagenomes</taxon>
        <taxon>ecological metagenomes</taxon>
    </lineage>
</organism>
<reference evidence="1" key="1">
    <citation type="journal article" date="2014" name="Front. Microbiol.">
        <title>High frequency of phylogenetically diverse reductive dehalogenase-homologous genes in deep subseafloor sedimentary metagenomes.</title>
        <authorList>
            <person name="Kawai M."/>
            <person name="Futagami T."/>
            <person name="Toyoda A."/>
            <person name="Takaki Y."/>
            <person name="Nishi S."/>
            <person name="Hori S."/>
            <person name="Arai W."/>
            <person name="Tsubouchi T."/>
            <person name="Morono Y."/>
            <person name="Uchiyama I."/>
            <person name="Ito T."/>
            <person name="Fujiyama A."/>
            <person name="Inagaki F."/>
            <person name="Takami H."/>
        </authorList>
    </citation>
    <scope>NUCLEOTIDE SEQUENCE</scope>
    <source>
        <strain evidence="1">Expedition CK06-06</strain>
    </source>
</reference>